<evidence type="ECO:0000256" key="1">
    <source>
        <dbReference type="SAM" id="SignalP"/>
    </source>
</evidence>
<evidence type="ECO:0000313" key="2">
    <source>
        <dbReference type="EMBL" id="WIT12746.1"/>
    </source>
</evidence>
<organism evidence="2 3">
    <name type="scientific">Paucibacter sediminis</name>
    <dbReference type="NCBI Taxonomy" id="3019553"/>
    <lineage>
        <taxon>Bacteria</taxon>
        <taxon>Pseudomonadati</taxon>
        <taxon>Pseudomonadota</taxon>
        <taxon>Betaproteobacteria</taxon>
        <taxon>Burkholderiales</taxon>
        <taxon>Sphaerotilaceae</taxon>
        <taxon>Roseateles</taxon>
    </lineage>
</organism>
<dbReference type="Proteomes" id="UP001177769">
    <property type="component" value="Chromosome"/>
</dbReference>
<feature type="signal peptide" evidence="1">
    <location>
        <begin position="1"/>
        <end position="26"/>
    </location>
</feature>
<protein>
    <recommendedName>
        <fullName evidence="4">Porin</fullName>
    </recommendedName>
</protein>
<proteinExistence type="predicted"/>
<name>A0AA95NMR7_9BURK</name>
<keyword evidence="3" id="KW-1185">Reference proteome</keyword>
<keyword evidence="1" id="KW-0732">Signal</keyword>
<reference evidence="2" key="1">
    <citation type="submission" date="2023-01" db="EMBL/GenBank/DDBJ databases">
        <title>Whole genome sequence of Paucibacter sp. S2-9 isolated from pond sediment.</title>
        <authorList>
            <person name="Jung J.Y."/>
        </authorList>
    </citation>
    <scope>NUCLEOTIDE SEQUENCE</scope>
    <source>
        <strain evidence="2">S2-9</strain>
    </source>
</reference>
<accession>A0AA95NMR7</accession>
<evidence type="ECO:0000313" key="3">
    <source>
        <dbReference type="Proteomes" id="UP001177769"/>
    </source>
</evidence>
<dbReference type="KEGG" id="pais:PFX98_03790"/>
<dbReference type="EMBL" id="CP116346">
    <property type="protein sequence ID" value="WIT12746.1"/>
    <property type="molecule type" value="Genomic_DNA"/>
</dbReference>
<evidence type="ECO:0008006" key="4">
    <source>
        <dbReference type="Google" id="ProtNLM"/>
    </source>
</evidence>
<gene>
    <name evidence="2" type="ORF">PFX98_03790</name>
</gene>
<dbReference type="RefSeq" id="WP_285233847.1">
    <property type="nucleotide sequence ID" value="NZ_CP116346.1"/>
</dbReference>
<sequence>MKRILLRALALLALLALAALHGPARAEPYLALRQGWACSACHVNATGGGLRNALGNAFAQKMLAAHELPDSWPDWSGSIGTRLRLGADLRDSWSRISVPGQASQSRQGLDQLRLYADLLLLPDWLSVSLDEQLAPGAAQRQEAYLRLSHAGAYLKAGQFYLPLGWRLQDASSLVREVSGIGMTTPDKGVELGLERPGWSAQLAYSKGPGNAGTDAGHQWTGQLVWLGSEGRIGLGGVRLSSAAGDRSVLAGFGGWRFGPLVLLGELDLIADDGYPEGRRRLMAGLAELNWGWRRGHNLKFSAESYDPDRHVREDQKARFSLVYEYTPLPFLQLRGGLRRYQGIPQNALDHRRLIFLELHAFI</sequence>
<dbReference type="AlphaFoldDB" id="A0AA95NMR7"/>
<feature type="chain" id="PRO_5041725901" description="Porin" evidence="1">
    <location>
        <begin position="27"/>
        <end position="362"/>
    </location>
</feature>